<keyword evidence="3 6" id="KW-0812">Transmembrane</keyword>
<gene>
    <name evidence="8" type="ORF">ACFFRI_11820</name>
</gene>
<proteinExistence type="predicted"/>
<evidence type="ECO:0000256" key="1">
    <source>
        <dbReference type="ARBA" id="ARBA00004162"/>
    </source>
</evidence>
<accession>A0ABV5KAH6</accession>
<keyword evidence="2" id="KW-1003">Cell membrane</keyword>
<feature type="transmembrane region" description="Helical" evidence="6">
    <location>
        <begin position="57"/>
        <end position="79"/>
    </location>
</feature>
<dbReference type="InterPro" id="IPR007168">
    <property type="entry name" value="Phageshock_PspC_N"/>
</dbReference>
<feature type="transmembrane region" description="Helical" evidence="6">
    <location>
        <begin position="189"/>
        <end position="213"/>
    </location>
</feature>
<dbReference type="EMBL" id="JBHMDG010000012">
    <property type="protein sequence ID" value="MFB9313732.1"/>
    <property type="molecule type" value="Genomic_DNA"/>
</dbReference>
<feature type="transmembrane region" description="Helical" evidence="6">
    <location>
        <begin position="219"/>
        <end position="237"/>
    </location>
</feature>
<evidence type="ECO:0000313" key="8">
    <source>
        <dbReference type="EMBL" id="MFB9313732.1"/>
    </source>
</evidence>
<dbReference type="RefSeq" id="WP_170215238.1">
    <property type="nucleotide sequence ID" value="NZ_JBHMDG010000012.1"/>
</dbReference>
<evidence type="ECO:0000256" key="3">
    <source>
        <dbReference type="ARBA" id="ARBA00022692"/>
    </source>
</evidence>
<protein>
    <submittedName>
        <fullName evidence="8">PspC domain-containing protein</fullName>
    </submittedName>
</protein>
<keyword evidence="4 6" id="KW-1133">Transmembrane helix</keyword>
<evidence type="ECO:0000256" key="2">
    <source>
        <dbReference type="ARBA" id="ARBA00022475"/>
    </source>
</evidence>
<feature type="transmembrane region" description="Helical" evidence="6">
    <location>
        <begin position="124"/>
        <end position="141"/>
    </location>
</feature>
<evidence type="ECO:0000259" key="7">
    <source>
        <dbReference type="Pfam" id="PF04024"/>
    </source>
</evidence>
<feature type="transmembrane region" description="Helical" evidence="6">
    <location>
        <begin position="99"/>
        <end position="118"/>
    </location>
</feature>
<organism evidence="8 9">
    <name type="scientific">Nocardioides plantarum</name>
    <dbReference type="NCBI Taxonomy" id="29299"/>
    <lineage>
        <taxon>Bacteria</taxon>
        <taxon>Bacillati</taxon>
        <taxon>Actinomycetota</taxon>
        <taxon>Actinomycetes</taxon>
        <taxon>Propionibacteriales</taxon>
        <taxon>Nocardioidaceae</taxon>
        <taxon>Nocardioides</taxon>
    </lineage>
</organism>
<comment type="caution">
    <text evidence="8">The sequence shown here is derived from an EMBL/GenBank/DDBJ whole genome shotgun (WGS) entry which is preliminary data.</text>
</comment>
<evidence type="ECO:0000256" key="6">
    <source>
        <dbReference type="SAM" id="Phobius"/>
    </source>
</evidence>
<dbReference type="PANTHER" id="PTHR33885:SF3">
    <property type="entry name" value="PHAGE SHOCK PROTEIN C"/>
    <property type="match status" value="1"/>
</dbReference>
<dbReference type="Pfam" id="PF04024">
    <property type="entry name" value="PspC"/>
    <property type="match status" value="1"/>
</dbReference>
<evidence type="ECO:0000313" key="9">
    <source>
        <dbReference type="Proteomes" id="UP001589750"/>
    </source>
</evidence>
<evidence type="ECO:0000256" key="5">
    <source>
        <dbReference type="ARBA" id="ARBA00023136"/>
    </source>
</evidence>
<dbReference type="PANTHER" id="PTHR33885">
    <property type="entry name" value="PHAGE SHOCK PROTEIN C"/>
    <property type="match status" value="1"/>
</dbReference>
<dbReference type="InterPro" id="IPR052027">
    <property type="entry name" value="PspC"/>
</dbReference>
<sequence length="384" mass="39919">MTTNPTEAPPDPTGPRVTRDEIRDLTRLRRSRDDRKIAGVAGGLARHLDIDPVIPRVLLVVLIFFGGAGILLYAVIWLVVPTEGTEEVPVRLDERSRSVVLVIAGAIAALALVGDSLGGWGPPWPIVVAGVAVLVVLLARGGEPRLHPLLREPVVPPGGPAYGPSYGPAYVPSYVPSVKPVATRRRGPVLFWYALALIALGTGTLGVVDLAGADVAGSAYPAVALGTSAALLLLGAFWGRAGGLILLGLVSAVATAGATVAAEADAGHIEATPTTANGVQDRYDLAFGAIDLDLTEVVDPEALDGRTVEVELGVAGRIEVRVPDDLDVVVRSTIDEGSVRVFGDRLGDGEQTTTLDGGADAPELTLDVSTVFGEIHVIREDPNR</sequence>
<name>A0ABV5KAH6_9ACTN</name>
<reference evidence="8 9" key="1">
    <citation type="submission" date="2024-09" db="EMBL/GenBank/DDBJ databases">
        <authorList>
            <person name="Sun Q."/>
            <person name="Mori K."/>
        </authorList>
    </citation>
    <scope>NUCLEOTIDE SEQUENCE [LARGE SCALE GENOMIC DNA]</scope>
    <source>
        <strain evidence="8 9">JCM 9626</strain>
    </source>
</reference>
<evidence type="ECO:0000256" key="4">
    <source>
        <dbReference type="ARBA" id="ARBA00022989"/>
    </source>
</evidence>
<keyword evidence="5 6" id="KW-0472">Membrane</keyword>
<comment type="subcellular location">
    <subcellularLocation>
        <location evidence="1">Cell membrane</location>
        <topology evidence="1">Single-pass membrane protein</topology>
    </subcellularLocation>
</comment>
<feature type="domain" description="Phage shock protein PspC N-terminal" evidence="7">
    <location>
        <begin position="27"/>
        <end position="83"/>
    </location>
</feature>
<feature type="transmembrane region" description="Helical" evidence="6">
    <location>
        <begin position="244"/>
        <end position="262"/>
    </location>
</feature>
<keyword evidence="9" id="KW-1185">Reference proteome</keyword>
<dbReference type="Proteomes" id="UP001589750">
    <property type="component" value="Unassembled WGS sequence"/>
</dbReference>